<comment type="subcellular location">
    <subcellularLocation>
        <location evidence="1 11">Cell membrane</location>
        <topology evidence="1 11">Multi-pass membrane protein</topology>
    </subcellularLocation>
</comment>
<protein>
    <recommendedName>
        <fullName evidence="11">Large-conductance mechanosensitive channel</fullName>
    </recommendedName>
</protein>
<evidence type="ECO:0000256" key="1">
    <source>
        <dbReference type="ARBA" id="ARBA00004651"/>
    </source>
</evidence>
<evidence type="ECO:0000256" key="8">
    <source>
        <dbReference type="ARBA" id="ARBA00023065"/>
    </source>
</evidence>
<dbReference type="NCBIfam" id="NF010557">
    <property type="entry name" value="PRK13952.1"/>
    <property type="match status" value="1"/>
</dbReference>
<dbReference type="Gene3D" id="1.10.1200.120">
    <property type="entry name" value="Large-conductance mechanosensitive channel, MscL, domain 1"/>
    <property type="match status" value="1"/>
</dbReference>
<dbReference type="FunFam" id="1.10.1200.120:FF:000001">
    <property type="entry name" value="Large-conductance mechanosensitive channel"/>
    <property type="match status" value="1"/>
</dbReference>
<keyword evidence="4 11" id="KW-0813">Transport</keyword>
<keyword evidence="7 11" id="KW-1133">Transmembrane helix</keyword>
<dbReference type="PROSITE" id="PS01327">
    <property type="entry name" value="MSCL"/>
    <property type="match status" value="1"/>
</dbReference>
<keyword evidence="9 11" id="KW-0472">Membrane</keyword>
<proteinExistence type="inferred from homology"/>
<organism evidence="12">
    <name type="scientific">Campylobacter ureolyticus</name>
    <dbReference type="NCBI Taxonomy" id="827"/>
    <lineage>
        <taxon>Bacteria</taxon>
        <taxon>Pseudomonadati</taxon>
        <taxon>Campylobacterota</taxon>
        <taxon>Epsilonproteobacteria</taxon>
        <taxon>Campylobacterales</taxon>
        <taxon>Campylobacteraceae</taxon>
        <taxon>Campylobacter</taxon>
    </lineage>
</organism>
<name>A0A6N2SN72_9BACT</name>
<evidence type="ECO:0000256" key="11">
    <source>
        <dbReference type="HAMAP-Rule" id="MF_00115"/>
    </source>
</evidence>
<dbReference type="PRINTS" id="PR01264">
    <property type="entry name" value="MECHCHANNEL"/>
</dbReference>
<evidence type="ECO:0000313" key="12">
    <source>
        <dbReference type="EMBL" id="VYS93230.1"/>
    </source>
</evidence>
<dbReference type="SUPFAM" id="SSF81330">
    <property type="entry name" value="Gated mechanosensitive channel"/>
    <property type="match status" value="1"/>
</dbReference>
<keyword evidence="10 11" id="KW-0407">Ion channel</keyword>
<keyword evidence="6 11" id="KW-0812">Transmembrane</keyword>
<evidence type="ECO:0000256" key="3">
    <source>
        <dbReference type="ARBA" id="ARBA00011255"/>
    </source>
</evidence>
<dbReference type="InterPro" id="IPR036019">
    <property type="entry name" value="MscL_channel"/>
</dbReference>
<evidence type="ECO:0000256" key="6">
    <source>
        <dbReference type="ARBA" id="ARBA00022692"/>
    </source>
</evidence>
<dbReference type="InterPro" id="IPR037673">
    <property type="entry name" value="MSC/AndL"/>
</dbReference>
<dbReference type="NCBIfam" id="NF001843">
    <property type="entry name" value="PRK00567.1-4"/>
    <property type="match status" value="1"/>
</dbReference>
<evidence type="ECO:0000256" key="5">
    <source>
        <dbReference type="ARBA" id="ARBA00022475"/>
    </source>
</evidence>
<reference evidence="12" key="1">
    <citation type="submission" date="2019-11" db="EMBL/GenBank/DDBJ databases">
        <authorList>
            <person name="Feng L."/>
        </authorList>
    </citation>
    <scope>NUCLEOTIDE SEQUENCE</scope>
    <source>
        <strain evidence="12">CUreolyticusLFYP111</strain>
    </source>
</reference>
<dbReference type="AlphaFoldDB" id="A0A6N2SN72"/>
<dbReference type="EMBL" id="CACRSK010000002">
    <property type="protein sequence ID" value="VYS93230.1"/>
    <property type="molecule type" value="Genomic_DNA"/>
</dbReference>
<dbReference type="InterPro" id="IPR019823">
    <property type="entry name" value="Mechanosensitive_channel_CS"/>
</dbReference>
<keyword evidence="8 11" id="KW-0406">Ion transport</keyword>
<dbReference type="RefSeq" id="WP_156847301.1">
    <property type="nucleotide sequence ID" value="NZ_CACRSK010000002.1"/>
</dbReference>
<evidence type="ECO:0000256" key="10">
    <source>
        <dbReference type="ARBA" id="ARBA00023303"/>
    </source>
</evidence>
<dbReference type="NCBIfam" id="TIGR00220">
    <property type="entry name" value="mscL"/>
    <property type="match status" value="1"/>
</dbReference>
<evidence type="ECO:0000256" key="7">
    <source>
        <dbReference type="ARBA" id="ARBA00022989"/>
    </source>
</evidence>
<dbReference type="PANTHER" id="PTHR30266">
    <property type="entry name" value="MECHANOSENSITIVE CHANNEL MSCL"/>
    <property type="match status" value="1"/>
</dbReference>
<gene>
    <name evidence="11 12" type="primary">mscL</name>
    <name evidence="12" type="ORF">CULFYP111_00934</name>
</gene>
<comment type="function">
    <text evidence="11">Channel that opens in response to stretch forces in the membrane lipid bilayer. May participate in the regulation of osmotic pressure changes within the cell.</text>
</comment>
<dbReference type="PANTHER" id="PTHR30266:SF2">
    <property type="entry name" value="LARGE-CONDUCTANCE MECHANOSENSITIVE CHANNEL"/>
    <property type="match status" value="1"/>
</dbReference>
<evidence type="ECO:0000256" key="9">
    <source>
        <dbReference type="ARBA" id="ARBA00023136"/>
    </source>
</evidence>
<dbReference type="InterPro" id="IPR001185">
    <property type="entry name" value="MS_channel"/>
</dbReference>
<dbReference type="GO" id="GO:0005886">
    <property type="term" value="C:plasma membrane"/>
    <property type="evidence" value="ECO:0007669"/>
    <property type="project" value="UniProtKB-SubCell"/>
</dbReference>
<keyword evidence="5 11" id="KW-1003">Cell membrane</keyword>
<comment type="similarity">
    <text evidence="2 11">Belongs to the MscL family.</text>
</comment>
<evidence type="ECO:0000256" key="4">
    <source>
        <dbReference type="ARBA" id="ARBA00022448"/>
    </source>
</evidence>
<feature type="transmembrane region" description="Helical" evidence="11">
    <location>
        <begin position="12"/>
        <end position="33"/>
    </location>
</feature>
<sequence>MSFIKEFKEFAVRGNVIDMAVGVVIGSAFGKIVSSLVSDVMMPIIGVITGGINFTDFKIVLKEAHGEAAAVTLNYGSFIQTTIDFIIIAFCIFVAIKAINKLKREKAKAEEAPKEPSEDIKLLREIRDTLKNR</sequence>
<feature type="transmembrane region" description="Helical" evidence="11">
    <location>
        <begin position="78"/>
        <end position="99"/>
    </location>
</feature>
<accession>A0A6N2SN72</accession>
<dbReference type="GO" id="GO:0008381">
    <property type="term" value="F:mechanosensitive monoatomic ion channel activity"/>
    <property type="evidence" value="ECO:0007669"/>
    <property type="project" value="UniProtKB-UniRule"/>
</dbReference>
<dbReference type="HAMAP" id="MF_00115">
    <property type="entry name" value="MscL"/>
    <property type="match status" value="1"/>
</dbReference>
<evidence type="ECO:0000256" key="2">
    <source>
        <dbReference type="ARBA" id="ARBA00007254"/>
    </source>
</evidence>
<comment type="subunit">
    <text evidence="3 11">Homopentamer.</text>
</comment>
<dbReference type="Pfam" id="PF01741">
    <property type="entry name" value="MscL"/>
    <property type="match status" value="1"/>
</dbReference>